<dbReference type="Proteomes" id="UP000663854">
    <property type="component" value="Unassembled WGS sequence"/>
</dbReference>
<evidence type="ECO:0000313" key="2">
    <source>
        <dbReference type="EMBL" id="CAF1607857.1"/>
    </source>
</evidence>
<name>A0A816BDN2_9BILA</name>
<dbReference type="EMBL" id="CAJNOH010004233">
    <property type="protein sequence ID" value="CAF1363341.1"/>
    <property type="molecule type" value="Genomic_DNA"/>
</dbReference>
<dbReference type="Proteomes" id="UP000663870">
    <property type="component" value="Unassembled WGS sequence"/>
</dbReference>
<reference evidence="2" key="1">
    <citation type="submission" date="2021-02" db="EMBL/GenBank/DDBJ databases">
        <authorList>
            <person name="Nowell W R."/>
        </authorList>
    </citation>
    <scope>NUCLEOTIDE SEQUENCE</scope>
</reference>
<keyword evidence="3" id="KW-1185">Reference proteome</keyword>
<comment type="caution">
    <text evidence="2">The sequence shown here is derived from an EMBL/GenBank/DDBJ whole genome shotgun (WGS) entry which is preliminary data.</text>
</comment>
<sequence>RRAGATCYLDGYDLDSRYLSYLYLSGSLDLYLSHLCLCELH</sequence>
<accession>A0A816BDN2</accession>
<feature type="non-terminal residue" evidence="2">
    <location>
        <position position="1"/>
    </location>
</feature>
<proteinExistence type="predicted"/>
<dbReference type="EMBL" id="CAJNOL010005636">
    <property type="protein sequence ID" value="CAF1607857.1"/>
    <property type="molecule type" value="Genomic_DNA"/>
</dbReference>
<gene>
    <name evidence="2" type="ORF">JXQ802_LOCUS49043</name>
    <name evidence="1" type="ORF">PYM288_LOCUS32989</name>
</gene>
<evidence type="ECO:0000313" key="3">
    <source>
        <dbReference type="Proteomes" id="UP000663870"/>
    </source>
</evidence>
<protein>
    <submittedName>
        <fullName evidence="2">Uncharacterized protein</fullName>
    </submittedName>
</protein>
<dbReference type="AlphaFoldDB" id="A0A816BDN2"/>
<organism evidence="2 3">
    <name type="scientific">Rotaria sordida</name>
    <dbReference type="NCBI Taxonomy" id="392033"/>
    <lineage>
        <taxon>Eukaryota</taxon>
        <taxon>Metazoa</taxon>
        <taxon>Spiralia</taxon>
        <taxon>Gnathifera</taxon>
        <taxon>Rotifera</taxon>
        <taxon>Eurotatoria</taxon>
        <taxon>Bdelloidea</taxon>
        <taxon>Philodinida</taxon>
        <taxon>Philodinidae</taxon>
        <taxon>Rotaria</taxon>
    </lineage>
</organism>
<evidence type="ECO:0000313" key="1">
    <source>
        <dbReference type="EMBL" id="CAF1363341.1"/>
    </source>
</evidence>